<dbReference type="Proteomes" id="UP000178425">
    <property type="component" value="Unassembled WGS sequence"/>
</dbReference>
<comment type="caution">
    <text evidence="1">The sequence shown here is derived from an EMBL/GenBank/DDBJ whole genome shotgun (WGS) entry which is preliminary data.</text>
</comment>
<evidence type="ECO:0000313" key="2">
    <source>
        <dbReference type="Proteomes" id="UP000178425"/>
    </source>
</evidence>
<organism evidence="1 2">
    <name type="scientific">Candidatus Giovannonibacteria bacterium RIFCSPHIGHO2_02_43_13</name>
    <dbReference type="NCBI Taxonomy" id="1798330"/>
    <lineage>
        <taxon>Bacteria</taxon>
        <taxon>Candidatus Giovannoniibacteriota</taxon>
    </lineage>
</organism>
<name>A0A1F5WTQ8_9BACT</name>
<gene>
    <name evidence="1" type="ORF">A2W54_00010</name>
</gene>
<reference evidence="1 2" key="1">
    <citation type="journal article" date="2016" name="Nat. Commun.">
        <title>Thousands of microbial genomes shed light on interconnected biogeochemical processes in an aquifer system.</title>
        <authorList>
            <person name="Anantharaman K."/>
            <person name="Brown C.T."/>
            <person name="Hug L.A."/>
            <person name="Sharon I."/>
            <person name="Castelle C.J."/>
            <person name="Probst A.J."/>
            <person name="Thomas B.C."/>
            <person name="Singh A."/>
            <person name="Wilkins M.J."/>
            <person name="Karaoz U."/>
            <person name="Brodie E.L."/>
            <person name="Williams K.H."/>
            <person name="Hubbard S.S."/>
            <person name="Banfield J.F."/>
        </authorList>
    </citation>
    <scope>NUCLEOTIDE SEQUENCE [LARGE SCALE GENOMIC DNA]</scope>
</reference>
<sequence>MAKKHITLDILAGMVKRGFDELGGRMDKFDSRMDKFEARLAHIDQRISHLDARVAMIEKDVAEIRKNIVYRDEFIDILSRLSYVERKLGIKQVK</sequence>
<dbReference type="AlphaFoldDB" id="A0A1F5WTQ8"/>
<protein>
    <submittedName>
        <fullName evidence="1">Uncharacterized protein</fullName>
    </submittedName>
</protein>
<proteinExistence type="predicted"/>
<dbReference type="EMBL" id="MFHI01000012">
    <property type="protein sequence ID" value="OGF79028.1"/>
    <property type="molecule type" value="Genomic_DNA"/>
</dbReference>
<accession>A0A1F5WTQ8</accession>
<dbReference type="Gene3D" id="1.20.5.1070">
    <property type="entry name" value="Head and neck region of the ectodomain of NDV fusion glycoprotein"/>
    <property type="match status" value="1"/>
</dbReference>
<evidence type="ECO:0000313" key="1">
    <source>
        <dbReference type="EMBL" id="OGF79028.1"/>
    </source>
</evidence>